<feature type="domain" description="FAD-binding FR-type" evidence="12">
    <location>
        <begin position="7"/>
        <end position="108"/>
    </location>
</feature>
<evidence type="ECO:0000259" key="12">
    <source>
        <dbReference type="PROSITE" id="PS51384"/>
    </source>
</evidence>
<dbReference type="SUPFAM" id="SSF52343">
    <property type="entry name" value="Ferredoxin reductase-like, C-terminal NADP-linked domain"/>
    <property type="match status" value="1"/>
</dbReference>
<dbReference type="PRINTS" id="PR00409">
    <property type="entry name" value="PHDIOXRDTASE"/>
</dbReference>
<dbReference type="Gene3D" id="3.40.50.80">
    <property type="entry name" value="Nucleotide-binding domain of ferredoxin-NADP reductase (FNR) module"/>
    <property type="match status" value="1"/>
</dbReference>
<dbReference type="Pfam" id="PF22290">
    <property type="entry name" value="DmmA-like_N"/>
    <property type="match status" value="1"/>
</dbReference>
<evidence type="ECO:0000256" key="3">
    <source>
        <dbReference type="ARBA" id="ARBA00022630"/>
    </source>
</evidence>
<keyword evidence="8" id="KW-0408">Iron</keyword>
<keyword evidence="9" id="KW-0411">Iron-sulfur</keyword>
<dbReference type="CDD" id="cd06185">
    <property type="entry name" value="PDR_like"/>
    <property type="match status" value="1"/>
</dbReference>
<evidence type="ECO:0000313" key="14">
    <source>
        <dbReference type="Proteomes" id="UP001589536"/>
    </source>
</evidence>
<comment type="cofactor">
    <cofactor evidence="1">
        <name>FMN</name>
        <dbReference type="ChEBI" id="CHEBI:58210"/>
    </cofactor>
</comment>
<reference evidence="13 14" key="1">
    <citation type="submission" date="2024-09" db="EMBL/GenBank/DDBJ databases">
        <authorList>
            <person name="Sun Q."/>
            <person name="Mori K."/>
        </authorList>
    </citation>
    <scope>NUCLEOTIDE SEQUENCE [LARGE SCALE GENOMIC DNA]</scope>
    <source>
        <strain evidence="13 14">JCM 13519</strain>
    </source>
</reference>
<feature type="transmembrane region" description="Helical" evidence="10">
    <location>
        <begin position="114"/>
        <end position="133"/>
    </location>
</feature>
<dbReference type="Pfam" id="PF00970">
    <property type="entry name" value="FAD_binding_6"/>
    <property type="match status" value="1"/>
</dbReference>
<dbReference type="InterPro" id="IPR036010">
    <property type="entry name" value="2Fe-2S_ferredoxin-like_sf"/>
</dbReference>
<dbReference type="InterPro" id="IPR017938">
    <property type="entry name" value="Riboflavin_synthase-like_b-brl"/>
</dbReference>
<dbReference type="Proteomes" id="UP001589536">
    <property type="component" value="Unassembled WGS sequence"/>
</dbReference>
<comment type="cofactor">
    <cofactor evidence="2">
        <name>FAD</name>
        <dbReference type="ChEBI" id="CHEBI:57692"/>
    </cofactor>
</comment>
<evidence type="ECO:0000256" key="7">
    <source>
        <dbReference type="ARBA" id="ARBA00023002"/>
    </source>
</evidence>
<accession>A0ABV5URU3</accession>
<evidence type="ECO:0000256" key="9">
    <source>
        <dbReference type="ARBA" id="ARBA00023014"/>
    </source>
</evidence>
<dbReference type="Gene3D" id="3.10.20.30">
    <property type="match status" value="1"/>
</dbReference>
<dbReference type="SUPFAM" id="SSF63380">
    <property type="entry name" value="Riboflavin synthase domain-like"/>
    <property type="match status" value="1"/>
</dbReference>
<dbReference type="SUPFAM" id="SSF54292">
    <property type="entry name" value="2Fe-2S ferredoxin-like"/>
    <property type="match status" value="1"/>
</dbReference>
<feature type="domain" description="2Fe-2S ferredoxin-type" evidence="11">
    <location>
        <begin position="232"/>
        <end position="327"/>
    </location>
</feature>
<dbReference type="PROSITE" id="PS51085">
    <property type="entry name" value="2FE2S_FER_2"/>
    <property type="match status" value="1"/>
</dbReference>
<evidence type="ECO:0000259" key="11">
    <source>
        <dbReference type="PROSITE" id="PS51085"/>
    </source>
</evidence>
<keyword evidence="4" id="KW-0288">FMN</keyword>
<name>A0ABV5URU3_9MICC</name>
<keyword evidence="14" id="KW-1185">Reference proteome</keyword>
<keyword evidence="5" id="KW-0001">2Fe-2S</keyword>
<dbReference type="InterPro" id="IPR006058">
    <property type="entry name" value="2Fe2S_fd_BS"/>
</dbReference>
<evidence type="ECO:0000256" key="6">
    <source>
        <dbReference type="ARBA" id="ARBA00022723"/>
    </source>
</evidence>
<dbReference type="InterPro" id="IPR054582">
    <property type="entry name" value="DmmA-like_N"/>
</dbReference>
<dbReference type="InterPro" id="IPR017927">
    <property type="entry name" value="FAD-bd_FR_type"/>
</dbReference>
<dbReference type="Gene3D" id="2.40.30.10">
    <property type="entry name" value="Translation factors"/>
    <property type="match status" value="1"/>
</dbReference>
<keyword evidence="10" id="KW-0472">Membrane</keyword>
<dbReference type="InterPro" id="IPR050415">
    <property type="entry name" value="MRET"/>
</dbReference>
<keyword evidence="10" id="KW-0812">Transmembrane</keyword>
<dbReference type="EMBL" id="JBHMBH010000020">
    <property type="protein sequence ID" value="MFB9714432.1"/>
    <property type="molecule type" value="Genomic_DNA"/>
</dbReference>
<dbReference type="InterPro" id="IPR001041">
    <property type="entry name" value="2Fe-2S_ferredoxin-type"/>
</dbReference>
<evidence type="ECO:0000256" key="8">
    <source>
        <dbReference type="ARBA" id="ARBA00023004"/>
    </source>
</evidence>
<evidence type="ECO:0000256" key="4">
    <source>
        <dbReference type="ARBA" id="ARBA00022643"/>
    </source>
</evidence>
<dbReference type="Pfam" id="PF00111">
    <property type="entry name" value="Fer2"/>
    <property type="match status" value="1"/>
</dbReference>
<evidence type="ECO:0000256" key="1">
    <source>
        <dbReference type="ARBA" id="ARBA00001917"/>
    </source>
</evidence>
<protein>
    <submittedName>
        <fullName evidence="13">PDR/VanB family oxidoreductase</fullName>
    </submittedName>
</protein>
<comment type="caution">
    <text evidence="13">The sequence shown here is derived from an EMBL/GenBank/DDBJ whole genome shotgun (WGS) entry which is preliminary data.</text>
</comment>
<keyword evidence="3" id="KW-0285">Flavoprotein</keyword>
<evidence type="ECO:0000313" key="13">
    <source>
        <dbReference type="EMBL" id="MFB9714432.1"/>
    </source>
</evidence>
<keyword evidence="6" id="KW-0479">Metal-binding</keyword>
<dbReference type="PANTHER" id="PTHR47354">
    <property type="entry name" value="NADH OXIDOREDUCTASE HCR"/>
    <property type="match status" value="1"/>
</dbReference>
<evidence type="ECO:0000256" key="10">
    <source>
        <dbReference type="SAM" id="Phobius"/>
    </source>
</evidence>
<evidence type="ECO:0000256" key="5">
    <source>
        <dbReference type="ARBA" id="ARBA00022714"/>
    </source>
</evidence>
<evidence type="ECO:0000256" key="2">
    <source>
        <dbReference type="ARBA" id="ARBA00001974"/>
    </source>
</evidence>
<proteinExistence type="predicted"/>
<gene>
    <name evidence="13" type="ORF">ACFFPI_09880</name>
</gene>
<dbReference type="InterPro" id="IPR008333">
    <property type="entry name" value="Cbr1-like_FAD-bd_dom"/>
</dbReference>
<keyword evidence="7" id="KW-0560">Oxidoreductase</keyword>
<dbReference type="InterPro" id="IPR039261">
    <property type="entry name" value="FNR_nucleotide-bd"/>
</dbReference>
<dbReference type="PROSITE" id="PS00197">
    <property type="entry name" value="2FE2S_FER_1"/>
    <property type="match status" value="1"/>
</dbReference>
<dbReference type="CDD" id="cd00207">
    <property type="entry name" value="fer2"/>
    <property type="match status" value="1"/>
</dbReference>
<dbReference type="InterPro" id="IPR012675">
    <property type="entry name" value="Beta-grasp_dom_sf"/>
</dbReference>
<sequence length="337" mass="36640">MAATNNEVWQSATVVAVSEVAAGIRRIELEPSAPKHAEPGSHIDLTVTINGEQEKRSYSVVESKDLGKTLVISVFKAPVSRGGSVYMHSLKPGDTLRITQPLQNFPLRIGAERYVLLAGGIGITAIMNMAAVLRNVKADYTLVYAGRNRAAMAYLQDLQEIHGARLQVHVDDEGSSLDVTTLVGGIGPGTELYMCGPIRLMDAVRRGWTERELAMPDLRYETFGNSGWYDPEEFLVRIPRLGIEAKVGQGRSMLEALEDAGVDMMFDCRKGECGLCEVRILNLNGAVDHRDVFYSERQHHAAKKMCCCVSRAVSSATGSRTDAKSSGAPAVVTIDLS</sequence>
<dbReference type="RefSeq" id="WP_345046094.1">
    <property type="nucleotide sequence ID" value="NZ_BAABED010000001.1"/>
</dbReference>
<keyword evidence="10" id="KW-1133">Transmembrane helix</keyword>
<dbReference type="PANTHER" id="PTHR47354:SF2">
    <property type="entry name" value="BLR2392 PROTEIN"/>
    <property type="match status" value="1"/>
</dbReference>
<dbReference type="PROSITE" id="PS51384">
    <property type="entry name" value="FAD_FR"/>
    <property type="match status" value="1"/>
</dbReference>
<organism evidence="13 14">
    <name type="scientific">Arthrobacter methylotrophus</name>
    <dbReference type="NCBI Taxonomy" id="121291"/>
    <lineage>
        <taxon>Bacteria</taxon>
        <taxon>Bacillati</taxon>
        <taxon>Actinomycetota</taxon>
        <taxon>Actinomycetes</taxon>
        <taxon>Micrococcales</taxon>
        <taxon>Micrococcaceae</taxon>
        <taxon>Arthrobacter</taxon>
    </lineage>
</organism>